<evidence type="ECO:0000256" key="4">
    <source>
        <dbReference type="ARBA" id="ARBA00022833"/>
    </source>
</evidence>
<feature type="compositionally biased region" description="Basic and acidic residues" evidence="7">
    <location>
        <begin position="40"/>
        <end position="49"/>
    </location>
</feature>
<reference evidence="9 10" key="1">
    <citation type="submission" date="2024-03" db="EMBL/GenBank/DDBJ databases">
        <title>WGS assembly of Saponaria officinalis var. Norfolk2.</title>
        <authorList>
            <person name="Jenkins J."/>
            <person name="Shu S."/>
            <person name="Grimwood J."/>
            <person name="Barry K."/>
            <person name="Goodstein D."/>
            <person name="Schmutz J."/>
            <person name="Leebens-Mack J."/>
            <person name="Osbourn A."/>
        </authorList>
    </citation>
    <scope>NUCLEOTIDE SEQUENCE [LARGE SCALE GENOMIC DNA]</scope>
    <source>
        <strain evidence="10">cv. Norfolk2</strain>
        <strain evidence="9">JIC</strain>
        <tissue evidence="9">Leaf</tissue>
    </source>
</reference>
<keyword evidence="10" id="KW-1185">Reference proteome</keyword>
<dbReference type="Gene3D" id="3.30.40.10">
    <property type="entry name" value="Zinc/RING finger domain, C3HC4 (zinc finger)"/>
    <property type="match status" value="1"/>
</dbReference>
<dbReference type="InterPro" id="IPR016181">
    <property type="entry name" value="Acyl_CoA_acyltransferase"/>
</dbReference>
<feature type="domain" description="PHD-type" evidence="8">
    <location>
        <begin position="668"/>
        <end position="713"/>
    </location>
</feature>
<proteinExistence type="predicted"/>
<dbReference type="PROSITE" id="PS50016">
    <property type="entry name" value="ZF_PHD_2"/>
    <property type="match status" value="1"/>
</dbReference>
<dbReference type="SUPFAM" id="SSF55729">
    <property type="entry name" value="Acyl-CoA N-acyltransferases (Nat)"/>
    <property type="match status" value="1"/>
</dbReference>
<feature type="region of interest" description="Disordered" evidence="7">
    <location>
        <begin position="427"/>
        <end position="512"/>
    </location>
</feature>
<dbReference type="PANTHER" id="PTHR46309:SF1">
    <property type="entry name" value="PHD FINGER PROTEIN 12"/>
    <property type="match status" value="1"/>
</dbReference>
<dbReference type="Pfam" id="PF16135">
    <property type="entry name" value="TDBD"/>
    <property type="match status" value="1"/>
</dbReference>
<dbReference type="SUPFAM" id="SSF57903">
    <property type="entry name" value="FYVE/PHD zinc finger"/>
    <property type="match status" value="1"/>
</dbReference>
<feature type="compositionally biased region" description="Basic and acidic residues" evidence="7">
    <location>
        <begin position="453"/>
        <end position="469"/>
    </location>
</feature>
<evidence type="ECO:0000256" key="7">
    <source>
        <dbReference type="SAM" id="MobiDB-lite"/>
    </source>
</evidence>
<keyword evidence="2" id="KW-0479">Metal-binding</keyword>
<dbReference type="InterPro" id="IPR042163">
    <property type="entry name" value="PHF12"/>
</dbReference>
<protein>
    <recommendedName>
        <fullName evidence="8">PHD-type domain-containing protein</fullName>
    </recommendedName>
</protein>
<keyword evidence="5" id="KW-0539">Nucleus</keyword>
<feature type="region of interest" description="Disordered" evidence="7">
    <location>
        <begin position="32"/>
        <end position="69"/>
    </location>
</feature>
<dbReference type="EMBL" id="JBDFQZ010000014">
    <property type="protein sequence ID" value="KAK9664339.1"/>
    <property type="molecule type" value="Genomic_DNA"/>
</dbReference>
<sequence>MEEKNRSSGSNSGVVKNRSSSGCLVIKKKVDGGCVAGSSGDRKVYESKKEKKRGRVSGGDSVSSDEELLEYYRTQGGGGLGSGSGYYNDFGDAGFGRNGSMREGGMGRKELDVYDFDEYDDLSDVEMMGARYFYEREMGGGSERRLFSPGMEVKSGSASGGGGMELEGGSSKGDIIYKRRKSFHEGTSGSFYSDKRRFLMKKELQNSMGKERFGSSDDAIRLQGKNGVLKVRVKNNTEVAEQRPQIYRPMEVNNVIHRGQKLTAKSIVIQRHSPYSERKLPKKPITGGRVNKKPMDKRKSWSAKSSEESDEESEDDDSSAKPQSGSAKVRQPVKRGRRAGSSQTPEMSQPIKAREGKVRRGTGTEKQLLREKIKSMLISAGWTIDYRPRRGRDYSDAVYVNPTGTAFWSIIKAYDAFQKQLEEEGKSLKADDSSSLAPIPEDTLSKLTRQTRKKIEKELKRKKREEGGAKKRRINKKFEEDDSDADSSGSGRPEEKFRSYMKRSANSKMQERDDKLGLISSSKFIHARKSNKIGRCTLLVRNSEKGHDFGTDGFVPYAGKRNLLSWLIDSGTVDLSEKVQYMNRRRTRVMLEGWITRDGIHCGCCSKILTVSKFEIHAASKLRQPFQNIYLSSGPSLLQCQVDTWNKQDESLRNGFNRIDVDGDDPNDDTCAICGDGGNLICCDSCPSTYHQNCLDIQMLPPGDWHCPHCSCKYCGLANVGTDEVYDTKEDILLTCSLCERSYHSSCMETDGSISSNSSLPFCGKACHEAFEKLQKLLGVKHELEDGLCWSFIHRTDLGSDNAVRSFPQRVEWNSKLAVALSIMDECFLPINDRRSGINMIHNVLYNCGSNFTRLNYNGFYTAVLERSDEIISVASIRIHGTQFAEMPFIGTRHIYRRQGMCRRLFAAIESALCSLNVEKLIIPAISELMDTWTGVFGFNSLEESDKREMKMMNMLVFPGTDMLQKKLVYRDDFVKDSADVPDLTQTSDLESSPEPCIATASQDGEKITDKSSNCISSQDLAVSVHATSEISPQQHVCDEVKPSPITASADSLNEAIPVVLGDGSEGAAHSPLLLDAKLNQSAEDLNDHITSSTREEIDITEKTLNSSAEALEISIDCKLVQGTCTTDTEITDARFTTNDETQNDNSSSPNVGCGEDQSISATSHDLITSSTREDIDITENTLDNSAETHELSVDCKLMQGTCNTDTEIMYVEFLKNDETQNDSSSSPNAECVPGDKDQSISATSHDFICSNEATPIVPCEISEGITACPLQLDIKLKESVEDLPDRIASISEEIDVAESALQNASEKHEVSADCKSIQEACETNAEMMANGLPRESKAPDDGSVSPNTGPATDGKHQSISEESPDESFIEATPVVPGEVTEDTTNSSLQLDMKLKEFADCKSIQEACKADAEIMANGLPGEYKSHDDGSVSLNTRPATDGKHQSISEESPDESSIQAMPVVPGEGTQDTTYYSLQLDDLKDHIKSTSEDVDVTGNGLDHSVEKTEVSADCNLTPEIFKAGSEILVNGFPRNDPAQNDDSLSPNTKTAFGDNHHSMSETSHDISFSELTPVIPDEGSQGITNPHQQLDIKLTEFAQDLRGHNALLPSEDINVAGKALDNSTQNQEVSADCHLTQEVCKTDTEVIGCGSPTSRSVADGQHQLNSETSHDDNVIEKSSAALNNIGNTAEINVDGAHMIPENVVDAFSEVHSQNISEQSSIIDGNDICRSPQTESQGTFGEIEPKLDSCGVTSQPISESELKSGEKVSAEVANNQSVGQILSETAGNPEETPVSADCGITDAVVLPVCENDD</sequence>
<evidence type="ECO:0000259" key="8">
    <source>
        <dbReference type="PROSITE" id="PS50016"/>
    </source>
</evidence>
<organism evidence="9 10">
    <name type="scientific">Saponaria officinalis</name>
    <name type="common">Common soapwort</name>
    <name type="synonym">Lychnis saponaria</name>
    <dbReference type="NCBI Taxonomy" id="3572"/>
    <lineage>
        <taxon>Eukaryota</taxon>
        <taxon>Viridiplantae</taxon>
        <taxon>Streptophyta</taxon>
        <taxon>Embryophyta</taxon>
        <taxon>Tracheophyta</taxon>
        <taxon>Spermatophyta</taxon>
        <taxon>Magnoliopsida</taxon>
        <taxon>eudicotyledons</taxon>
        <taxon>Gunneridae</taxon>
        <taxon>Pentapetalae</taxon>
        <taxon>Caryophyllales</taxon>
        <taxon>Caryophyllaceae</taxon>
        <taxon>Caryophylleae</taxon>
        <taxon>Saponaria</taxon>
    </lineage>
</organism>
<dbReference type="InterPro" id="IPR019787">
    <property type="entry name" value="Znf_PHD-finger"/>
</dbReference>
<dbReference type="Pfam" id="PF23209">
    <property type="entry name" value="IDM1_C"/>
    <property type="match status" value="1"/>
</dbReference>
<feature type="compositionally biased region" description="Polar residues" evidence="7">
    <location>
        <begin position="1136"/>
        <end position="1151"/>
    </location>
</feature>
<comment type="caution">
    <text evidence="9">The sequence shown here is derived from an EMBL/GenBank/DDBJ whole genome shotgun (WGS) entry which is preliminary data.</text>
</comment>
<name>A0AAW1GH66_SAPOF</name>
<dbReference type="InterPro" id="IPR001965">
    <property type="entry name" value="Znf_PHD"/>
</dbReference>
<evidence type="ECO:0000313" key="9">
    <source>
        <dbReference type="EMBL" id="KAK9664338.1"/>
    </source>
</evidence>
<evidence type="ECO:0000313" key="10">
    <source>
        <dbReference type="Proteomes" id="UP001443914"/>
    </source>
</evidence>
<evidence type="ECO:0000256" key="5">
    <source>
        <dbReference type="ARBA" id="ARBA00023242"/>
    </source>
</evidence>
<feature type="region of interest" description="Disordered" evidence="7">
    <location>
        <begin position="1136"/>
        <end position="1159"/>
    </location>
</feature>
<comment type="subcellular location">
    <subcellularLocation>
        <location evidence="1">Nucleus</location>
    </subcellularLocation>
</comment>
<accession>A0AAW1GH66</accession>
<dbReference type="CDD" id="cd15532">
    <property type="entry name" value="PHD2_CHD_II"/>
    <property type="match status" value="1"/>
</dbReference>
<dbReference type="InterPro" id="IPR056511">
    <property type="entry name" value="IDM1_C"/>
</dbReference>
<feature type="region of interest" description="Disordered" evidence="7">
    <location>
        <begin position="1219"/>
        <end position="1238"/>
    </location>
</feature>
<gene>
    <name evidence="9" type="ORF">RND81_14G034500</name>
</gene>
<dbReference type="InterPro" id="IPR013083">
    <property type="entry name" value="Znf_RING/FYVE/PHD"/>
</dbReference>
<dbReference type="GO" id="GO:0005634">
    <property type="term" value="C:nucleus"/>
    <property type="evidence" value="ECO:0007669"/>
    <property type="project" value="UniProtKB-SubCell"/>
</dbReference>
<keyword evidence="4" id="KW-0862">Zinc</keyword>
<dbReference type="InterPro" id="IPR032308">
    <property type="entry name" value="TDBD"/>
</dbReference>
<dbReference type="GO" id="GO:0008270">
    <property type="term" value="F:zinc ion binding"/>
    <property type="evidence" value="ECO:0007669"/>
    <property type="project" value="UniProtKB-KW"/>
</dbReference>
<feature type="compositionally biased region" description="Acidic residues" evidence="7">
    <location>
        <begin position="308"/>
        <end position="317"/>
    </location>
</feature>
<dbReference type="InterPro" id="IPR011011">
    <property type="entry name" value="Znf_FYVE_PHD"/>
</dbReference>
<feature type="region of interest" description="Disordered" evidence="7">
    <location>
        <begin position="1422"/>
        <end position="1466"/>
    </location>
</feature>
<evidence type="ECO:0000256" key="1">
    <source>
        <dbReference type="ARBA" id="ARBA00004123"/>
    </source>
</evidence>
<dbReference type="Pfam" id="PF22970">
    <property type="entry name" value="DUF7028"/>
    <property type="match status" value="1"/>
</dbReference>
<feature type="region of interest" description="Disordered" evidence="7">
    <location>
        <begin position="1333"/>
        <end position="1368"/>
    </location>
</feature>
<evidence type="ECO:0000256" key="6">
    <source>
        <dbReference type="PROSITE-ProRule" id="PRU00146"/>
    </source>
</evidence>
<dbReference type="GO" id="GO:0006357">
    <property type="term" value="P:regulation of transcription by RNA polymerase II"/>
    <property type="evidence" value="ECO:0007669"/>
    <property type="project" value="TreeGrafter"/>
</dbReference>
<dbReference type="Pfam" id="PF00628">
    <property type="entry name" value="PHD"/>
    <property type="match status" value="1"/>
</dbReference>
<dbReference type="InterPro" id="IPR054292">
    <property type="entry name" value="DUF7028"/>
</dbReference>
<feature type="region of interest" description="Disordered" evidence="7">
    <location>
        <begin position="145"/>
        <end position="171"/>
    </location>
</feature>
<feature type="region of interest" description="Disordered" evidence="7">
    <location>
        <begin position="267"/>
        <end position="366"/>
    </location>
</feature>
<feature type="compositionally biased region" description="Polar residues" evidence="7">
    <location>
        <begin position="1649"/>
        <end position="1664"/>
    </location>
</feature>
<dbReference type="PANTHER" id="PTHR46309">
    <property type="entry name" value="PHD FINGER PROTEIN 12"/>
    <property type="match status" value="1"/>
</dbReference>
<dbReference type="GO" id="GO:0003714">
    <property type="term" value="F:transcription corepressor activity"/>
    <property type="evidence" value="ECO:0007669"/>
    <property type="project" value="InterPro"/>
</dbReference>
<dbReference type="EMBL" id="JBDFQZ010000014">
    <property type="protein sequence ID" value="KAK9664338.1"/>
    <property type="molecule type" value="Genomic_DNA"/>
</dbReference>
<feature type="region of interest" description="Disordered" evidence="7">
    <location>
        <begin position="1649"/>
        <end position="1668"/>
    </location>
</feature>
<keyword evidence="3 6" id="KW-0863">Zinc-finger</keyword>
<evidence type="ECO:0000256" key="2">
    <source>
        <dbReference type="ARBA" id="ARBA00022723"/>
    </source>
</evidence>
<evidence type="ECO:0000256" key="3">
    <source>
        <dbReference type="ARBA" id="ARBA00022771"/>
    </source>
</evidence>
<dbReference type="Proteomes" id="UP001443914">
    <property type="component" value="Unassembled WGS sequence"/>
</dbReference>
<dbReference type="SMART" id="SM00249">
    <property type="entry name" value="PHD"/>
    <property type="match status" value="2"/>
</dbReference>